<feature type="signal peptide" evidence="1">
    <location>
        <begin position="1"/>
        <end position="19"/>
    </location>
</feature>
<dbReference type="SUPFAM" id="SSF55486">
    <property type="entry name" value="Metalloproteases ('zincins'), catalytic domain"/>
    <property type="match status" value="1"/>
</dbReference>
<evidence type="ECO:0000256" key="1">
    <source>
        <dbReference type="SAM" id="SignalP"/>
    </source>
</evidence>
<dbReference type="EMBL" id="JADKFW010000005">
    <property type="protein sequence ID" value="MBK9717740.1"/>
    <property type="molecule type" value="Genomic_DNA"/>
</dbReference>
<dbReference type="Proteomes" id="UP000808349">
    <property type="component" value="Unassembled WGS sequence"/>
</dbReference>
<sequence length="831" mass="92988">MKKLILIFIFTSFAVTFNAQNIQDPFGIGQLQQSEKIVSKSLFKYVEADQSLRPIENSIQVKVTNQQLNKWLNQFDPLIKTTLPLSANHSETLLLTEYNFFESNFEIYSLNDQNLIPLQLDHGIHYKGKLDHTNQSIVSISLFKNQIYGTLFMENQVNYSIIPRLNSTSKNIECTISEESKMAYDDAVNLCNTDDIKHYIADQINISSRSKESCKRISISLHADYDLYLKFNSNTQLVSNYIIGVFNNVHSLYKREDIQISLAEIVIHTSPDLFPHTSSNEDLDHFRYKYKNNKGNIALCISGFARGGKAVLGGIAYINTLCNKSYAYGYTNVNGTYSDSPNYSWDVFSITHELGHIFGSRHTHACVWGPNKNTAIDNCNAVEGSCSPGPAPIKGTIMSYCHQAGKPGIDFLLGFGAEPGNLIREKIKASTCLTQYVPNNKSVVTKNMNIKANVECFDGIYTHFYFDNNTIDETDDILLVSIQKNNQDIGSILDGSLTITENTTNKFGSNSPTNITAAYVDPKNPFAVINKYWIITPSKPVTNPVKLKIYFNAIDLTDLKGSNPNYNLDLVKLFTIAKPGNPDPESNHNGVTTTLFKEFQKSATVEPNKWSFNSISPDVFSGEFETTTLSGIGVGMNTQLASLEPPTVLSYLKAKRIGKSNLIEWSTKTETNLNYFIIERSLNAIKFDSIGMKIASKNSVATKFYSLVDSYYTTSEVYYRIVYVNTNGQKSISPVISLSSPYLSTVNLNIYPNPATSSNFTIEYNNINQLKGTILIKVNDLQGLTVKQFSSTLTDGLNFIPCVSSDLNNGIYYLQLNTAKESIMQKFIVKK</sequence>
<organism evidence="3 4">
    <name type="scientific">Candidatus Defluviibacterium haderslevense</name>
    <dbReference type="NCBI Taxonomy" id="2981993"/>
    <lineage>
        <taxon>Bacteria</taxon>
        <taxon>Pseudomonadati</taxon>
        <taxon>Bacteroidota</taxon>
        <taxon>Saprospiria</taxon>
        <taxon>Saprospirales</taxon>
        <taxon>Saprospiraceae</taxon>
        <taxon>Candidatus Defluviibacterium</taxon>
    </lineage>
</organism>
<evidence type="ECO:0000313" key="4">
    <source>
        <dbReference type="Proteomes" id="UP000808349"/>
    </source>
</evidence>
<dbReference type="AlphaFoldDB" id="A0A9D7S9S1"/>
<evidence type="ECO:0000313" key="3">
    <source>
        <dbReference type="EMBL" id="MBK9717740.1"/>
    </source>
</evidence>
<dbReference type="PANTHER" id="PTHR11905">
    <property type="entry name" value="ADAM A DISINTEGRIN AND METALLOPROTEASE DOMAIN"/>
    <property type="match status" value="1"/>
</dbReference>
<feature type="domain" description="Peptidase M12B" evidence="2">
    <location>
        <begin position="215"/>
        <end position="386"/>
    </location>
</feature>
<feature type="chain" id="PRO_5039241643" evidence="1">
    <location>
        <begin position="20"/>
        <end position="831"/>
    </location>
</feature>
<gene>
    <name evidence="3" type="ORF">IPO85_09540</name>
</gene>
<dbReference type="GO" id="GO:0004222">
    <property type="term" value="F:metalloendopeptidase activity"/>
    <property type="evidence" value="ECO:0007669"/>
    <property type="project" value="InterPro"/>
</dbReference>
<reference evidence="3 4" key="1">
    <citation type="submission" date="2020-10" db="EMBL/GenBank/DDBJ databases">
        <title>Connecting structure to function with the recovery of over 1000 high-quality activated sludge metagenome-assembled genomes encoding full-length rRNA genes using long-read sequencing.</title>
        <authorList>
            <person name="Singleton C.M."/>
            <person name="Petriglieri F."/>
            <person name="Kristensen J.M."/>
            <person name="Kirkegaard R.H."/>
            <person name="Michaelsen T.Y."/>
            <person name="Andersen M.H."/>
            <person name="Karst S.M."/>
            <person name="Dueholm M.S."/>
            <person name="Nielsen P.H."/>
            <person name="Albertsen M."/>
        </authorList>
    </citation>
    <scope>NUCLEOTIDE SEQUENCE [LARGE SCALE GENOMIC DNA]</scope>
    <source>
        <strain evidence="3">Ribe_18-Q3-R11-54_BAT3C.373</strain>
    </source>
</reference>
<dbReference type="Pfam" id="PF13688">
    <property type="entry name" value="Reprolysin_5"/>
    <property type="match status" value="1"/>
</dbReference>
<comment type="caution">
    <text evidence="3">The sequence shown here is derived from an EMBL/GenBank/DDBJ whole genome shotgun (WGS) entry which is preliminary data.</text>
</comment>
<dbReference type="InterPro" id="IPR001590">
    <property type="entry name" value="Peptidase_M12B"/>
</dbReference>
<dbReference type="InterPro" id="IPR024079">
    <property type="entry name" value="MetalloPept_cat_dom_sf"/>
</dbReference>
<dbReference type="PROSITE" id="PS50215">
    <property type="entry name" value="ADAM_MEPRO"/>
    <property type="match status" value="1"/>
</dbReference>
<protein>
    <submittedName>
        <fullName evidence="3">T9SS type A sorting domain-containing protein</fullName>
    </submittedName>
</protein>
<name>A0A9D7S9S1_9BACT</name>
<proteinExistence type="predicted"/>
<evidence type="ECO:0000259" key="2">
    <source>
        <dbReference type="PROSITE" id="PS50215"/>
    </source>
</evidence>
<dbReference type="PANTHER" id="PTHR11905:SF159">
    <property type="entry name" value="ADAM METALLOPROTEASE"/>
    <property type="match status" value="1"/>
</dbReference>
<accession>A0A9D7S9S1</accession>
<dbReference type="Pfam" id="PF18962">
    <property type="entry name" value="Por_Secre_tail"/>
    <property type="match status" value="1"/>
</dbReference>
<dbReference type="Gene3D" id="3.40.390.10">
    <property type="entry name" value="Collagenase (Catalytic Domain)"/>
    <property type="match status" value="1"/>
</dbReference>
<dbReference type="NCBIfam" id="TIGR04183">
    <property type="entry name" value="Por_Secre_tail"/>
    <property type="match status" value="1"/>
</dbReference>
<dbReference type="InterPro" id="IPR026444">
    <property type="entry name" value="Secre_tail"/>
</dbReference>
<dbReference type="GO" id="GO:0006509">
    <property type="term" value="P:membrane protein ectodomain proteolysis"/>
    <property type="evidence" value="ECO:0007669"/>
    <property type="project" value="TreeGrafter"/>
</dbReference>
<keyword evidence="1" id="KW-0732">Signal</keyword>